<reference evidence="1 2" key="1">
    <citation type="submission" date="2023-08" db="EMBL/GenBank/DDBJ databases">
        <title>A Necator americanus chromosomal reference genome.</title>
        <authorList>
            <person name="Ilik V."/>
            <person name="Petrzelkova K.J."/>
            <person name="Pardy F."/>
            <person name="Fuh T."/>
            <person name="Niatou-Singa F.S."/>
            <person name="Gouil Q."/>
            <person name="Baker L."/>
            <person name="Ritchie M.E."/>
            <person name="Jex A.R."/>
            <person name="Gazzola D."/>
            <person name="Li H."/>
            <person name="Toshio Fujiwara R."/>
            <person name="Zhan B."/>
            <person name="Aroian R.V."/>
            <person name="Pafco B."/>
            <person name="Schwarz E.M."/>
        </authorList>
    </citation>
    <scope>NUCLEOTIDE SEQUENCE [LARGE SCALE GENOMIC DNA]</scope>
    <source>
        <strain evidence="1 2">Aroian</strain>
        <tissue evidence="1">Whole animal</tissue>
    </source>
</reference>
<sequence>MCGSETSAASSTVMGKFDYMERKILRRLLGHFRLMVCHNEEHYSELDMVPADDVDINKRQHLARASEEVTENRLRFFGHVIRIPFDHLVQVVLKMLSDSNLKRPPDRKRRYWMEVVKKDLSTLGVDR</sequence>
<evidence type="ECO:0000313" key="1">
    <source>
        <dbReference type="EMBL" id="KAK6762249.1"/>
    </source>
</evidence>
<name>A0ABR1EHX2_NECAM</name>
<evidence type="ECO:0000313" key="2">
    <source>
        <dbReference type="Proteomes" id="UP001303046"/>
    </source>
</evidence>
<protein>
    <submittedName>
        <fullName evidence="1">Uncharacterized protein</fullName>
    </submittedName>
</protein>
<dbReference type="Proteomes" id="UP001303046">
    <property type="component" value="Unassembled WGS sequence"/>
</dbReference>
<accession>A0ABR1EHX2</accession>
<gene>
    <name evidence="1" type="primary">Necator_chrX.g23257</name>
    <name evidence="1" type="ORF">RB195_023094</name>
</gene>
<dbReference type="EMBL" id="JAVFWL010000006">
    <property type="protein sequence ID" value="KAK6762249.1"/>
    <property type="molecule type" value="Genomic_DNA"/>
</dbReference>
<proteinExistence type="predicted"/>
<comment type="caution">
    <text evidence="1">The sequence shown here is derived from an EMBL/GenBank/DDBJ whole genome shotgun (WGS) entry which is preliminary data.</text>
</comment>
<keyword evidence="2" id="KW-1185">Reference proteome</keyword>
<organism evidence="1 2">
    <name type="scientific">Necator americanus</name>
    <name type="common">Human hookworm</name>
    <dbReference type="NCBI Taxonomy" id="51031"/>
    <lineage>
        <taxon>Eukaryota</taxon>
        <taxon>Metazoa</taxon>
        <taxon>Ecdysozoa</taxon>
        <taxon>Nematoda</taxon>
        <taxon>Chromadorea</taxon>
        <taxon>Rhabditida</taxon>
        <taxon>Rhabditina</taxon>
        <taxon>Rhabditomorpha</taxon>
        <taxon>Strongyloidea</taxon>
        <taxon>Ancylostomatidae</taxon>
        <taxon>Bunostominae</taxon>
        <taxon>Necator</taxon>
    </lineage>
</organism>